<dbReference type="Pfam" id="PF07690">
    <property type="entry name" value="MFS_1"/>
    <property type="match status" value="1"/>
</dbReference>
<accession>A0AAW5K503</accession>
<proteinExistence type="predicted"/>
<evidence type="ECO:0000313" key="8">
    <source>
        <dbReference type="EMBL" id="MCQ4814967.1"/>
    </source>
</evidence>
<dbReference type="RefSeq" id="WP_008710933.1">
    <property type="nucleotide sequence ID" value="NZ_CABKQM010000006.1"/>
</dbReference>
<keyword evidence="4 6" id="KW-1133">Transmembrane helix</keyword>
<comment type="subcellular location">
    <subcellularLocation>
        <location evidence="1">Cell membrane</location>
        <topology evidence="1">Multi-pass membrane protein</topology>
    </subcellularLocation>
</comment>
<dbReference type="Proteomes" id="UP001205919">
    <property type="component" value="Unassembled WGS sequence"/>
</dbReference>
<feature type="transmembrane region" description="Helical" evidence="6">
    <location>
        <begin position="316"/>
        <end position="336"/>
    </location>
</feature>
<dbReference type="Gene3D" id="1.20.1250.20">
    <property type="entry name" value="MFS general substrate transporter like domains"/>
    <property type="match status" value="1"/>
</dbReference>
<evidence type="ECO:0000256" key="2">
    <source>
        <dbReference type="ARBA" id="ARBA00022475"/>
    </source>
</evidence>
<dbReference type="SUPFAM" id="SSF103473">
    <property type="entry name" value="MFS general substrate transporter"/>
    <property type="match status" value="1"/>
</dbReference>
<dbReference type="AlphaFoldDB" id="A0AAW5K503"/>
<feature type="transmembrane region" description="Helical" evidence="6">
    <location>
        <begin position="105"/>
        <end position="124"/>
    </location>
</feature>
<reference evidence="8 9" key="1">
    <citation type="submission" date="2022-06" db="EMBL/GenBank/DDBJ databases">
        <title>Isolation of gut microbiota from human fecal samples.</title>
        <authorList>
            <person name="Pamer E.G."/>
            <person name="Barat B."/>
            <person name="Waligurski E."/>
            <person name="Medina S."/>
            <person name="Paddock L."/>
            <person name="Mostad J."/>
        </authorList>
    </citation>
    <scope>NUCLEOTIDE SEQUENCE [LARGE SCALE GENOMIC DNA]</scope>
    <source>
        <strain evidence="8 9">DFI.9.90</strain>
    </source>
</reference>
<gene>
    <name evidence="8" type="ORF">NE630_11045</name>
</gene>
<feature type="transmembrane region" description="Helical" evidence="6">
    <location>
        <begin position="51"/>
        <end position="73"/>
    </location>
</feature>
<evidence type="ECO:0000313" key="9">
    <source>
        <dbReference type="Proteomes" id="UP001205919"/>
    </source>
</evidence>
<comment type="caution">
    <text evidence="8">The sequence shown here is derived from an EMBL/GenBank/DDBJ whole genome shotgun (WGS) entry which is preliminary data.</text>
</comment>
<evidence type="ECO:0000259" key="7">
    <source>
        <dbReference type="PROSITE" id="PS50850"/>
    </source>
</evidence>
<evidence type="ECO:0000256" key="3">
    <source>
        <dbReference type="ARBA" id="ARBA00022692"/>
    </source>
</evidence>
<dbReference type="InterPro" id="IPR020846">
    <property type="entry name" value="MFS_dom"/>
</dbReference>
<dbReference type="PANTHER" id="PTHR43124">
    <property type="entry name" value="PURINE EFFLUX PUMP PBUE"/>
    <property type="match status" value="1"/>
</dbReference>
<feature type="transmembrane region" description="Helical" evidence="6">
    <location>
        <begin position="136"/>
        <end position="155"/>
    </location>
</feature>
<feature type="transmembrane region" description="Helical" evidence="6">
    <location>
        <begin position="167"/>
        <end position="189"/>
    </location>
</feature>
<keyword evidence="2" id="KW-1003">Cell membrane</keyword>
<dbReference type="PANTHER" id="PTHR43124:SF3">
    <property type="entry name" value="CHLORAMPHENICOL EFFLUX PUMP RV0191"/>
    <property type="match status" value="1"/>
</dbReference>
<feature type="transmembrane region" description="Helical" evidence="6">
    <location>
        <begin position="259"/>
        <end position="280"/>
    </location>
</feature>
<feature type="domain" description="Major facilitator superfamily (MFS) profile" evidence="7">
    <location>
        <begin position="15"/>
        <end position="412"/>
    </location>
</feature>
<evidence type="ECO:0000256" key="4">
    <source>
        <dbReference type="ARBA" id="ARBA00022989"/>
    </source>
</evidence>
<evidence type="ECO:0000256" key="1">
    <source>
        <dbReference type="ARBA" id="ARBA00004651"/>
    </source>
</evidence>
<organism evidence="8 9">
    <name type="scientific">Cloacibacillus evryensis</name>
    <dbReference type="NCBI Taxonomy" id="508460"/>
    <lineage>
        <taxon>Bacteria</taxon>
        <taxon>Thermotogati</taxon>
        <taxon>Synergistota</taxon>
        <taxon>Synergistia</taxon>
        <taxon>Synergistales</taxon>
        <taxon>Synergistaceae</taxon>
        <taxon>Cloacibacillus</taxon>
    </lineage>
</organism>
<dbReference type="GO" id="GO:0022857">
    <property type="term" value="F:transmembrane transporter activity"/>
    <property type="evidence" value="ECO:0007669"/>
    <property type="project" value="InterPro"/>
</dbReference>
<keyword evidence="5 6" id="KW-0472">Membrane</keyword>
<dbReference type="InterPro" id="IPR036259">
    <property type="entry name" value="MFS_trans_sf"/>
</dbReference>
<name>A0AAW5K503_9BACT</name>
<protein>
    <submittedName>
        <fullName evidence="8">MFS transporter</fullName>
    </submittedName>
</protein>
<evidence type="ECO:0000256" key="5">
    <source>
        <dbReference type="ARBA" id="ARBA00023136"/>
    </source>
</evidence>
<keyword evidence="9" id="KW-1185">Reference proteome</keyword>
<dbReference type="GO" id="GO:0005886">
    <property type="term" value="C:plasma membrane"/>
    <property type="evidence" value="ECO:0007669"/>
    <property type="project" value="UniProtKB-SubCell"/>
</dbReference>
<feature type="transmembrane region" description="Helical" evidence="6">
    <location>
        <begin position="348"/>
        <end position="367"/>
    </location>
</feature>
<feature type="transmembrane region" description="Helical" evidence="6">
    <location>
        <begin position="80"/>
        <end position="99"/>
    </location>
</feature>
<keyword evidence="3 6" id="KW-0812">Transmembrane</keyword>
<feature type="transmembrane region" description="Helical" evidence="6">
    <location>
        <begin position="12"/>
        <end position="31"/>
    </location>
</feature>
<dbReference type="InterPro" id="IPR011701">
    <property type="entry name" value="MFS"/>
</dbReference>
<evidence type="ECO:0000256" key="6">
    <source>
        <dbReference type="SAM" id="Phobius"/>
    </source>
</evidence>
<feature type="transmembrane region" description="Helical" evidence="6">
    <location>
        <begin position="387"/>
        <end position="406"/>
    </location>
</feature>
<feature type="transmembrane region" description="Helical" evidence="6">
    <location>
        <begin position="292"/>
        <end position="310"/>
    </location>
</feature>
<dbReference type="PROSITE" id="PS50850">
    <property type="entry name" value="MFS"/>
    <property type="match status" value="1"/>
</dbReference>
<sequence>MKEENILLTPLFMRLFIPFGVGYFLSVFLGSANATMAPILITEFALSPADLGFMSSVYLIFFGLAQFPLGVFLDRYGARVTLAPMLLFAVAGALLFAAAEGFAALVLSRALIGIGLAGSLMAAFKAYASWLTADKLPLVYSVQSLMGGIGGMFATRPVAIAFDIFGWRHVFVMLAVISLCSASLVWFVVPKDTVRRDERRGSFWKLLGKMFCFFADRRFWLVAPLVTAAQSVMFAYLYLWVGPWMLDVAGMDIGEAGMYMMLAFGGAALGYFGNGILAGWFKRKGWLSWEQLYLLSGVTLTAVLAAIMFMNGRGAAPLWGAVMFLSTMTMISFPIMRTMYAEDEVGRVLSLLNFTIFLFSFIVQWFIGVVLDLYPVSGGRFSPAGYRSSLAVVVIFNLASCIWYYYGMKKESSR</sequence>
<dbReference type="InterPro" id="IPR050189">
    <property type="entry name" value="MFS_Efflux_Transporters"/>
</dbReference>
<feature type="transmembrane region" description="Helical" evidence="6">
    <location>
        <begin position="219"/>
        <end position="239"/>
    </location>
</feature>
<dbReference type="EMBL" id="JANFYT010000024">
    <property type="protein sequence ID" value="MCQ4814967.1"/>
    <property type="molecule type" value="Genomic_DNA"/>
</dbReference>